<protein>
    <submittedName>
        <fullName evidence="1">Uncharacterized protein</fullName>
    </submittedName>
</protein>
<evidence type="ECO:0000313" key="1">
    <source>
        <dbReference type="EMBL" id="KDR69623.1"/>
    </source>
</evidence>
<sequence>YKQFYVSVTVNSGHEDAQVSNYSPKRTMASEKEEKQLLTAKTGQTRSLAAALVVGPHPQATITASKMKADEKSTGYEKKQFTSRIRQQDDDGIIEWGFNLDDSNDQEEGIDVSVDNLPNVCFEFPGDTDDPPHPPEYIEVEIGSYWSIIREGKKESKWFQKIFNRSSSASGCQDVFYSNMCHIVALKANPSEL</sequence>
<dbReference type="Proteomes" id="UP000027222">
    <property type="component" value="Unassembled WGS sequence"/>
</dbReference>
<dbReference type="EMBL" id="KL142401">
    <property type="protein sequence ID" value="KDR69623.1"/>
    <property type="molecule type" value="Genomic_DNA"/>
</dbReference>
<proteinExistence type="predicted"/>
<organism evidence="1 2">
    <name type="scientific">Galerina marginata (strain CBS 339.88)</name>
    <dbReference type="NCBI Taxonomy" id="685588"/>
    <lineage>
        <taxon>Eukaryota</taxon>
        <taxon>Fungi</taxon>
        <taxon>Dikarya</taxon>
        <taxon>Basidiomycota</taxon>
        <taxon>Agaricomycotina</taxon>
        <taxon>Agaricomycetes</taxon>
        <taxon>Agaricomycetidae</taxon>
        <taxon>Agaricales</taxon>
        <taxon>Agaricineae</taxon>
        <taxon>Strophariaceae</taxon>
        <taxon>Galerina</taxon>
    </lineage>
</organism>
<evidence type="ECO:0000313" key="2">
    <source>
        <dbReference type="Proteomes" id="UP000027222"/>
    </source>
</evidence>
<feature type="non-terminal residue" evidence="1">
    <location>
        <position position="1"/>
    </location>
</feature>
<dbReference type="HOGENOM" id="CLU_080759_0_0_1"/>
<gene>
    <name evidence="1" type="ORF">GALMADRAFT_49843</name>
</gene>
<dbReference type="AlphaFoldDB" id="A0A067SS79"/>
<name>A0A067SS79_GALM3</name>
<keyword evidence="2" id="KW-1185">Reference proteome</keyword>
<reference evidence="2" key="1">
    <citation type="journal article" date="2014" name="Proc. Natl. Acad. Sci. U.S.A.">
        <title>Extensive sampling of basidiomycete genomes demonstrates inadequacy of the white-rot/brown-rot paradigm for wood decay fungi.</title>
        <authorList>
            <person name="Riley R."/>
            <person name="Salamov A.A."/>
            <person name="Brown D.W."/>
            <person name="Nagy L.G."/>
            <person name="Floudas D."/>
            <person name="Held B.W."/>
            <person name="Levasseur A."/>
            <person name="Lombard V."/>
            <person name="Morin E."/>
            <person name="Otillar R."/>
            <person name="Lindquist E.A."/>
            <person name="Sun H."/>
            <person name="LaButti K.M."/>
            <person name="Schmutz J."/>
            <person name="Jabbour D."/>
            <person name="Luo H."/>
            <person name="Baker S.E."/>
            <person name="Pisabarro A.G."/>
            <person name="Walton J.D."/>
            <person name="Blanchette R.A."/>
            <person name="Henrissat B."/>
            <person name="Martin F."/>
            <person name="Cullen D."/>
            <person name="Hibbett D.S."/>
            <person name="Grigoriev I.V."/>
        </authorList>
    </citation>
    <scope>NUCLEOTIDE SEQUENCE [LARGE SCALE GENOMIC DNA]</scope>
    <source>
        <strain evidence="2">CBS 339.88</strain>
    </source>
</reference>
<accession>A0A067SS79</accession>
<dbReference type="OrthoDB" id="3067933at2759"/>
<feature type="non-terminal residue" evidence="1">
    <location>
        <position position="193"/>
    </location>
</feature>